<organism evidence="2 3">
    <name type="scientific">Boseongicola aestuarii</name>
    <dbReference type="NCBI Taxonomy" id="1470561"/>
    <lineage>
        <taxon>Bacteria</taxon>
        <taxon>Pseudomonadati</taxon>
        <taxon>Pseudomonadota</taxon>
        <taxon>Alphaproteobacteria</taxon>
        <taxon>Rhodobacterales</taxon>
        <taxon>Paracoccaceae</taxon>
        <taxon>Boseongicola</taxon>
    </lineage>
</organism>
<keyword evidence="3" id="KW-1185">Reference proteome</keyword>
<dbReference type="InterPro" id="IPR036691">
    <property type="entry name" value="Endo/exonu/phosph_ase_sf"/>
</dbReference>
<sequence length="320" mass="33912">MCGPAISETLRIAVYHTELSGDGPGLLLRDIEKGDDPQIRSSLRVVKSAGADAIVLADFDYDANLAALNAFADLLEIYPHRFALAPNRGVQTGHDLDRDGRFGEPEDAQGYGRFAGDGGLAILSKWPIENSAVQDFSSMLWQDLQGQIAPEAAAPQQRISTTGYWIVPLKVAENQILNLLVWHATPPVFDGPEDLNGRRNHDEAALWLKVLDGSLGTLPDAPFIVAGISNLDPIDGDGRPAALQALMSHLMLLDPAPESPGAIVAAATDGGTNLTHKAPPRPIPSTGQTPQVAPATCVSPLRCHRATCGLSTVSFSGPLT</sequence>
<feature type="domain" description="Endonuclease/exonuclease/phosphatase" evidence="1">
    <location>
        <begin position="35"/>
        <end position="260"/>
    </location>
</feature>
<evidence type="ECO:0000259" key="1">
    <source>
        <dbReference type="Pfam" id="PF03372"/>
    </source>
</evidence>
<dbReference type="AlphaFoldDB" id="A0A238J267"/>
<evidence type="ECO:0000313" key="3">
    <source>
        <dbReference type="Proteomes" id="UP000201838"/>
    </source>
</evidence>
<accession>A0A238J267</accession>
<evidence type="ECO:0000313" key="2">
    <source>
        <dbReference type="EMBL" id="SMX24829.1"/>
    </source>
</evidence>
<dbReference type="Gene3D" id="3.60.10.10">
    <property type="entry name" value="Endonuclease/exonuclease/phosphatase"/>
    <property type="match status" value="1"/>
</dbReference>
<reference evidence="2 3" key="1">
    <citation type="submission" date="2017-05" db="EMBL/GenBank/DDBJ databases">
        <authorList>
            <person name="Song R."/>
            <person name="Chenine A.L."/>
            <person name="Ruprecht R.M."/>
        </authorList>
    </citation>
    <scope>NUCLEOTIDE SEQUENCE [LARGE SCALE GENOMIC DNA]</scope>
    <source>
        <strain evidence="2 3">CECT 8489</strain>
    </source>
</reference>
<dbReference type="SUPFAM" id="SSF56219">
    <property type="entry name" value="DNase I-like"/>
    <property type="match status" value="1"/>
</dbReference>
<dbReference type="Proteomes" id="UP000201838">
    <property type="component" value="Unassembled WGS sequence"/>
</dbReference>
<name>A0A238J267_9RHOB</name>
<proteinExistence type="predicted"/>
<dbReference type="Pfam" id="PF03372">
    <property type="entry name" value="Exo_endo_phos"/>
    <property type="match status" value="1"/>
</dbReference>
<dbReference type="EMBL" id="FXXQ01000010">
    <property type="protein sequence ID" value="SMX24829.1"/>
    <property type="molecule type" value="Genomic_DNA"/>
</dbReference>
<dbReference type="GO" id="GO:0003824">
    <property type="term" value="F:catalytic activity"/>
    <property type="evidence" value="ECO:0007669"/>
    <property type="project" value="InterPro"/>
</dbReference>
<dbReference type="InterPro" id="IPR005135">
    <property type="entry name" value="Endo/exonuclease/phosphatase"/>
</dbReference>
<gene>
    <name evidence="2" type="ORF">BOA8489_02959</name>
</gene>
<protein>
    <recommendedName>
        <fullName evidence="1">Endonuclease/exonuclease/phosphatase domain-containing protein</fullName>
    </recommendedName>
</protein>